<keyword evidence="2 4" id="KW-0175">Coiled coil</keyword>
<gene>
    <name evidence="7" type="primary">Krt5</name>
    <name evidence="7" type="ORF">L345_13759</name>
</gene>
<dbReference type="PRINTS" id="PR01276">
    <property type="entry name" value="TYPE2KERATIN"/>
</dbReference>
<evidence type="ECO:0000256" key="4">
    <source>
        <dbReference type="SAM" id="Coils"/>
    </source>
</evidence>
<feature type="non-terminal residue" evidence="7">
    <location>
        <position position="1"/>
    </location>
</feature>
<dbReference type="FunFam" id="1.20.5.1160:FF:000001">
    <property type="entry name" value="Keratin type II"/>
    <property type="match status" value="2"/>
</dbReference>
<dbReference type="GO" id="GO:0030280">
    <property type="term" value="F:structural constituent of skin epidermis"/>
    <property type="evidence" value="ECO:0007669"/>
    <property type="project" value="TreeGrafter"/>
</dbReference>
<evidence type="ECO:0000313" key="7">
    <source>
        <dbReference type="EMBL" id="ETE60499.1"/>
    </source>
</evidence>
<dbReference type="InterPro" id="IPR032444">
    <property type="entry name" value="Keratin_2_head"/>
</dbReference>
<evidence type="ECO:0000256" key="5">
    <source>
        <dbReference type="SAM" id="MobiDB-lite"/>
    </source>
</evidence>
<feature type="coiled-coil region" evidence="4">
    <location>
        <begin position="338"/>
        <end position="386"/>
    </location>
</feature>
<proteinExistence type="inferred from homology"/>
<dbReference type="GO" id="GO:0031424">
    <property type="term" value="P:keratinization"/>
    <property type="evidence" value="ECO:0007669"/>
    <property type="project" value="TreeGrafter"/>
</dbReference>
<dbReference type="Gene3D" id="1.20.5.170">
    <property type="match status" value="1"/>
</dbReference>
<dbReference type="Gene3D" id="1.20.5.1160">
    <property type="entry name" value="Vasodilator-stimulated phosphoprotein"/>
    <property type="match status" value="2"/>
</dbReference>
<feature type="region of interest" description="Disordered" evidence="5">
    <location>
        <begin position="1258"/>
        <end position="1282"/>
    </location>
</feature>
<dbReference type="Gene3D" id="1.20.5.500">
    <property type="entry name" value="Single helix bin"/>
    <property type="match status" value="2"/>
</dbReference>
<dbReference type="SUPFAM" id="SSF64593">
    <property type="entry name" value="Intermediate filament protein, coiled coil region"/>
    <property type="match status" value="3"/>
</dbReference>
<comment type="caution">
    <text evidence="7">The sequence shown here is derived from an EMBL/GenBank/DDBJ whole genome shotgun (WGS) entry which is preliminary data.</text>
</comment>
<feature type="domain" description="IF rod" evidence="6">
    <location>
        <begin position="802"/>
        <end position="1089"/>
    </location>
</feature>
<reference evidence="7 8" key="1">
    <citation type="journal article" date="2013" name="Proc. Natl. Acad. Sci. U.S.A.">
        <title>The king cobra genome reveals dynamic gene evolution and adaptation in the snake venom system.</title>
        <authorList>
            <person name="Vonk F.J."/>
            <person name="Casewell N.R."/>
            <person name="Henkel C.V."/>
            <person name="Heimberg A.M."/>
            <person name="Jansen H.J."/>
            <person name="McCleary R.J."/>
            <person name="Kerkkamp H.M."/>
            <person name="Vos R.A."/>
            <person name="Guerreiro I."/>
            <person name="Calvete J.J."/>
            <person name="Wuster W."/>
            <person name="Woods A.E."/>
            <person name="Logan J.M."/>
            <person name="Harrison R.A."/>
            <person name="Castoe T.A."/>
            <person name="de Koning A.P."/>
            <person name="Pollock D.D."/>
            <person name="Yandell M."/>
            <person name="Calderon D."/>
            <person name="Renjifo C."/>
            <person name="Currier R.B."/>
            <person name="Salgado D."/>
            <person name="Pla D."/>
            <person name="Sanz L."/>
            <person name="Hyder A.S."/>
            <person name="Ribeiro J.M."/>
            <person name="Arntzen J.W."/>
            <person name="van den Thillart G.E."/>
            <person name="Boetzer M."/>
            <person name="Pirovano W."/>
            <person name="Dirks R.P."/>
            <person name="Spaink H.P."/>
            <person name="Duboule D."/>
            <person name="McGlinn E."/>
            <person name="Kini R.M."/>
            <person name="Richardson M.K."/>
        </authorList>
    </citation>
    <scope>NUCLEOTIDE SEQUENCE</scope>
    <source>
        <tissue evidence="7">Blood</tissue>
    </source>
</reference>
<evidence type="ECO:0000256" key="1">
    <source>
        <dbReference type="ARBA" id="ARBA00022754"/>
    </source>
</evidence>
<dbReference type="GO" id="GO:0045095">
    <property type="term" value="C:keratin filament"/>
    <property type="evidence" value="ECO:0007669"/>
    <property type="project" value="InterPro"/>
</dbReference>
<dbReference type="Proteomes" id="UP000018936">
    <property type="component" value="Unassembled WGS sequence"/>
</dbReference>
<feature type="coiled-coil region" evidence="4">
    <location>
        <begin position="146"/>
        <end position="251"/>
    </location>
</feature>
<dbReference type="InterPro" id="IPR039008">
    <property type="entry name" value="IF_rod_dom"/>
</dbReference>
<feature type="coiled-coil region" evidence="4">
    <location>
        <begin position="856"/>
        <end position="939"/>
    </location>
</feature>
<dbReference type="SMART" id="SM01391">
    <property type="entry name" value="Filament"/>
    <property type="match status" value="2"/>
</dbReference>
<dbReference type="GO" id="GO:0045109">
    <property type="term" value="P:intermediate filament organization"/>
    <property type="evidence" value="ECO:0007669"/>
    <property type="project" value="TreeGrafter"/>
</dbReference>
<evidence type="ECO:0000256" key="2">
    <source>
        <dbReference type="ARBA" id="ARBA00023054"/>
    </source>
</evidence>
<feature type="coiled-coil region" evidence="4">
    <location>
        <begin position="998"/>
        <end position="1067"/>
    </location>
</feature>
<dbReference type="PANTHER" id="PTHR45616:SF19">
    <property type="entry name" value="KERATIN 90"/>
    <property type="match status" value="1"/>
</dbReference>
<evidence type="ECO:0000256" key="3">
    <source>
        <dbReference type="RuleBase" id="RU000685"/>
    </source>
</evidence>
<feature type="compositionally biased region" description="Polar residues" evidence="5">
    <location>
        <begin position="1259"/>
        <end position="1282"/>
    </location>
</feature>
<keyword evidence="1 3" id="KW-0403">Intermediate filament</keyword>
<protein>
    <submittedName>
        <fullName evidence="7">Keratin, type II cytoskeletal 5</fullName>
    </submittedName>
</protein>
<dbReference type="GO" id="GO:0005615">
    <property type="term" value="C:extracellular space"/>
    <property type="evidence" value="ECO:0007669"/>
    <property type="project" value="TreeGrafter"/>
</dbReference>
<feature type="compositionally biased region" description="Polar residues" evidence="5">
    <location>
        <begin position="509"/>
        <end position="526"/>
    </location>
</feature>
<sequence>MTHQVSASRNAFLRGRGFSSLSALGGLGGQRTYVASTHHSMGSRGGVHGFSSQSLSNMGGRGRIATGGYEPGYYGGYSYACATHGSPAFVGLMGHYGPRVYDSAGSCGIFGGYSNGRGDGIHGVRINEKLLKPLPVGVDPQEHILRDHEREEMKNLNNEFASFIDKVRNLELQNKVLETKWNLLQEQVIPAKKSLEPCYNNFINNMRKELECILDTQEHLRNENAAIEQLVEDIKCKYEQEYKRRTDAENEFVLLKKDVDSISLSKSELEGKVHLLSGELEFRSGIYAEELAQLSNNVYDTNILLQMDNSRDLNIDCIIKNVEAWYQNVARGSKEEVNAFYENRFQELQQQRGKYSQTLKINQQEIADLTRLVHKLQSEHDIIKKQVNSFQTSICEVEQHGDCTLKDARDKHIDLQTALTFLLFLTDVIKPGTENAAGFPFSSGYGPLGGGYDMGFGKGYGMGSQGRSNRNYSSRSTGFDQSTGRSNIATGNISADTEFHQGRGHSYRNESSSGNLSAGMRPSSTEEAGRGAGYGPGAGFSTRTAYGSVCGGGRGYGSTAVVGNLPDGSYPRGGYESSGIAPFGDAGWCSRAGVPRGVAAEGSLASVGVGAAGGVCYSGPAGGPATVCYSGSLGTPAGVCYTGPARTSAGVYYAGPAGTPAGVRFSSASMVGGRSSAPPCQPYGRPCGTGGYSSMSLNNFGGGSQRISYSQGFGGQVYGAVGGQRIGMGGQAMGMGGLGYGGGFGGGYGGAECQSGYGGYCRMGSMTSTRSEGIRGVSIDERLLKPLSLGVDPEEHKARTHEKEEMKTLNNQFACFIDKVRSLEQQNKVLGTKWELLNQYVQPTRKNLEAYYENFIVSLKKQLECLLSEREKLEHEQKNMQELVEEYRSRYEDEVNRRTTAENDFVVLKKDVDCVFLTKEELESKVDVLAQELEVLRCIFAEELTQFNNQMCDTSVVLKMDNTRDLDMDLILKNVEAWYQNIAHTSKQEAEAFYHSKIAEIQNNRGKFNEELKNNQHEIAELNRMVQRLQTDSDNAKKQHVELQTAYQQSKDKLACLLRDYQDLLNTKLALDIEIATYKALLEGEESRIYTGNPVSVAMVSGGYPVGECPPGMGVGVAYGAAAGRGMEHNHGNFNSMGEGFTAGSAPCVHTMGPRTTGGSGGMAAGVNHGMVHGAGLGTAGGVSASSGGYTANVTKHVMTSGGGRHNSGLSADGNCGNSHHGGIAHSVGATCVSGGSGMGVHSAGAGGISGTVFGASRGESSSGLRNVQVTSVSSSVRKFMY</sequence>
<feature type="compositionally biased region" description="Polar residues" evidence="5">
    <location>
        <begin position="467"/>
        <end position="495"/>
    </location>
</feature>
<dbReference type="InterPro" id="IPR018039">
    <property type="entry name" value="IF_conserved"/>
</dbReference>
<evidence type="ECO:0000313" key="8">
    <source>
        <dbReference type="Proteomes" id="UP000018936"/>
    </source>
</evidence>
<dbReference type="PANTHER" id="PTHR45616">
    <property type="entry name" value="GATA-TYPE DOMAIN-CONTAINING PROTEIN"/>
    <property type="match status" value="1"/>
</dbReference>
<name>V8NE24_OPHHA</name>
<dbReference type="EMBL" id="AZIM01004618">
    <property type="protein sequence ID" value="ETE60499.1"/>
    <property type="molecule type" value="Genomic_DNA"/>
</dbReference>
<comment type="similarity">
    <text evidence="3">Belongs to the intermediate filament family.</text>
</comment>
<dbReference type="Pfam" id="PF00038">
    <property type="entry name" value="Filament"/>
    <property type="match status" value="2"/>
</dbReference>
<dbReference type="PROSITE" id="PS00226">
    <property type="entry name" value="IF_ROD_1"/>
    <property type="match status" value="1"/>
</dbReference>
<dbReference type="InterPro" id="IPR003054">
    <property type="entry name" value="Keratin_II"/>
</dbReference>
<dbReference type="PROSITE" id="PS51842">
    <property type="entry name" value="IF_ROD_2"/>
    <property type="match status" value="2"/>
</dbReference>
<evidence type="ECO:0000259" key="6">
    <source>
        <dbReference type="PROSITE" id="PS51842"/>
    </source>
</evidence>
<dbReference type="OrthoDB" id="2441647at2759"/>
<organism evidence="7 8">
    <name type="scientific">Ophiophagus hannah</name>
    <name type="common">King cobra</name>
    <name type="synonym">Naja hannah</name>
    <dbReference type="NCBI Taxonomy" id="8665"/>
    <lineage>
        <taxon>Eukaryota</taxon>
        <taxon>Metazoa</taxon>
        <taxon>Chordata</taxon>
        <taxon>Craniata</taxon>
        <taxon>Vertebrata</taxon>
        <taxon>Euteleostomi</taxon>
        <taxon>Lepidosauria</taxon>
        <taxon>Squamata</taxon>
        <taxon>Bifurcata</taxon>
        <taxon>Unidentata</taxon>
        <taxon>Episquamata</taxon>
        <taxon>Toxicofera</taxon>
        <taxon>Serpentes</taxon>
        <taxon>Colubroidea</taxon>
        <taxon>Elapidae</taxon>
        <taxon>Elapinae</taxon>
        <taxon>Ophiophagus</taxon>
    </lineage>
</organism>
<accession>V8NE24</accession>
<feature type="region of interest" description="Disordered" evidence="5">
    <location>
        <begin position="464"/>
        <end position="536"/>
    </location>
</feature>
<keyword evidence="8" id="KW-1185">Reference proteome</keyword>
<feature type="domain" description="IF rod" evidence="6">
    <location>
        <begin position="149"/>
        <end position="379"/>
    </location>
</feature>
<dbReference type="Pfam" id="PF16208">
    <property type="entry name" value="Keratin_2_head"/>
    <property type="match status" value="2"/>
</dbReference>